<dbReference type="Gene3D" id="2.60.120.650">
    <property type="entry name" value="Cupin"/>
    <property type="match status" value="1"/>
</dbReference>
<evidence type="ECO:0000313" key="2">
    <source>
        <dbReference type="Proteomes" id="UP001321479"/>
    </source>
</evidence>
<reference evidence="1 2" key="1">
    <citation type="submission" date="2021-02" db="EMBL/GenBank/DDBJ databases">
        <title>Cotonvirus japonicus, which uses Golgi apparatus of host cells for its virion factory, phylogenetically links tailed tupanvirus and icosahedral mimivirus.</title>
        <authorList>
            <person name="Takahashi H."/>
            <person name="Fukaya S."/>
            <person name="Song C."/>
            <person name="Murata K."/>
            <person name="Takemura M."/>
        </authorList>
    </citation>
    <scope>NUCLEOTIDE SEQUENCE [LARGE SCALE GENOMIC DNA]</scope>
</reference>
<evidence type="ECO:0000313" key="1">
    <source>
        <dbReference type="EMBL" id="BCS83430.1"/>
    </source>
</evidence>
<keyword evidence="2" id="KW-1185">Reference proteome</keyword>
<dbReference type="SUPFAM" id="SSF51197">
    <property type="entry name" value="Clavaminate synthase-like"/>
    <property type="match status" value="1"/>
</dbReference>
<accession>A0ABM7NTD0</accession>
<name>A0ABM7NTD0_9VIRU</name>
<dbReference type="EMBL" id="AP024483">
    <property type="protein sequence ID" value="BCS83430.1"/>
    <property type="molecule type" value="Genomic_DNA"/>
</dbReference>
<proteinExistence type="predicted"/>
<protein>
    <submittedName>
        <fullName evidence="1">Histone demethylase</fullName>
    </submittedName>
</protein>
<dbReference type="Proteomes" id="UP001321479">
    <property type="component" value="Segment"/>
</dbReference>
<dbReference type="GeneID" id="80558635"/>
<sequence>MIRTTIIPKLSTNYFQIIETIEHILNCCEKNKIRVCPEYNTYLTIKYDILAIPNREIEFIIDCNSMKLQSLLSKKEFIVDNKYYNDSCNKLIIYKSNPNFIINISIGNLENYSFNELLFGHIIFIPNNWKINSLQDYSKKYIFCDSKDELFFENLAIKIWNPIKKLRIDDFDEIINFIKTANEPVIFNKTKLLACDLKKFNYMINTQHTNIYGYQSSITWHQVEDTAQKVWHDYLTRNLTFNIVDSPIDDKSILGQKWNDFIHQKLSDKYEFALTWIFTISPKITHFHTDPEYAGGFMKLLTGKKIWWCICPCDYLFLVKHGHSVETMAKLKFHEIISLENNYLVGKIQTGILESDDMIWFPINTMHKVITVEDSYGFGGYL</sequence>
<organism evidence="1 2">
    <name type="scientific">Cotonvirus japonicus</name>
    <dbReference type="NCBI Taxonomy" id="2811091"/>
    <lineage>
        <taxon>Viruses</taxon>
        <taxon>Varidnaviria</taxon>
        <taxon>Bamfordvirae</taxon>
        <taxon>Nucleocytoviricota</taxon>
        <taxon>Megaviricetes</taxon>
        <taxon>Imitervirales</taxon>
        <taxon>Mimiviridae</taxon>
        <taxon>Megamimivirinae</taxon>
        <taxon>Cotonvirus</taxon>
        <taxon>Cotonvirus japonicum</taxon>
    </lineage>
</organism>
<dbReference type="RefSeq" id="YP_010842038.1">
    <property type="nucleotide sequence ID" value="NC_079139.1"/>
</dbReference>